<sequence>MGSSNRFPMYEGNDFGWGRPLAVRSGRANKFDGKMSAFPGRSGDGSVDIEVCLAPDTMAALLRDDEFMHFFTLPKKPQKLLNRCFCSFYRIWSSILLH</sequence>
<gene>
    <name evidence="2" type="ORF">TRIUR3_15442</name>
</gene>
<dbReference type="InterPro" id="IPR023213">
    <property type="entry name" value="CAT-like_dom_sf"/>
</dbReference>
<evidence type="ECO:0000256" key="1">
    <source>
        <dbReference type="ARBA" id="ARBA00022679"/>
    </source>
</evidence>
<keyword evidence="2" id="KW-0012">Acyltransferase</keyword>
<reference evidence="2" key="1">
    <citation type="journal article" date="2013" name="Nature">
        <title>Draft genome of the wheat A-genome progenitor Triticum urartu.</title>
        <authorList>
            <person name="Ling H.Q."/>
            <person name="Zhao S."/>
            <person name="Liu D."/>
            <person name="Wang J."/>
            <person name="Sun H."/>
            <person name="Zhang C."/>
            <person name="Fan H."/>
            <person name="Li D."/>
            <person name="Dong L."/>
            <person name="Tao Y."/>
            <person name="Gao C."/>
            <person name="Wu H."/>
            <person name="Li Y."/>
            <person name="Cui Y."/>
            <person name="Guo X."/>
            <person name="Zheng S."/>
            <person name="Wang B."/>
            <person name="Yu K."/>
            <person name="Liang Q."/>
            <person name="Yang W."/>
            <person name="Lou X."/>
            <person name="Chen J."/>
            <person name="Feng M."/>
            <person name="Jian J."/>
            <person name="Zhang X."/>
            <person name="Luo G."/>
            <person name="Jiang Y."/>
            <person name="Liu J."/>
            <person name="Wang Z."/>
            <person name="Sha Y."/>
            <person name="Zhang B."/>
            <person name="Wu H."/>
            <person name="Tang D."/>
            <person name="Shen Q."/>
            <person name="Xue P."/>
            <person name="Zou S."/>
            <person name="Wang X."/>
            <person name="Liu X."/>
            <person name="Wang F."/>
            <person name="Yang Y."/>
            <person name="An X."/>
            <person name="Dong Z."/>
            <person name="Zhang K."/>
            <person name="Zhang X."/>
            <person name="Luo M.C."/>
            <person name="Dvorak J."/>
            <person name="Tong Y."/>
            <person name="Wang J."/>
            <person name="Yang H."/>
            <person name="Li Z."/>
            <person name="Wang D."/>
            <person name="Zhang A."/>
            <person name="Wang J."/>
        </authorList>
    </citation>
    <scope>NUCLEOTIDE SEQUENCE</scope>
</reference>
<name>M7ZE63_TRIUA</name>
<dbReference type="GO" id="GO:0016747">
    <property type="term" value="F:acyltransferase activity, transferring groups other than amino-acyl groups"/>
    <property type="evidence" value="ECO:0007669"/>
    <property type="project" value="UniProtKB-ARBA"/>
</dbReference>
<evidence type="ECO:0000313" key="2">
    <source>
        <dbReference type="EMBL" id="EMS50685.1"/>
    </source>
</evidence>
<dbReference type="EMBL" id="KD228452">
    <property type="protein sequence ID" value="EMS50685.1"/>
    <property type="molecule type" value="Genomic_DNA"/>
</dbReference>
<dbReference type="PANTHER" id="PTHR31896">
    <property type="entry name" value="FAMILY REGULATORY PROTEIN, PUTATIVE (AFU_ORTHOLOGUE AFUA_3G14730)-RELATED"/>
    <property type="match status" value="1"/>
</dbReference>
<dbReference type="Gene3D" id="3.30.559.10">
    <property type="entry name" value="Chloramphenicol acetyltransferase-like domain"/>
    <property type="match status" value="1"/>
</dbReference>
<keyword evidence="1 2" id="KW-0808">Transferase</keyword>
<dbReference type="InterPro" id="IPR051283">
    <property type="entry name" value="Sec_Metabolite_Acyltrans"/>
</dbReference>
<accession>M7ZE63</accession>
<dbReference type="eggNOG" id="ENOG502QT4F">
    <property type="taxonomic scope" value="Eukaryota"/>
</dbReference>
<dbReference type="Pfam" id="PF02458">
    <property type="entry name" value="Transferase"/>
    <property type="match status" value="1"/>
</dbReference>
<proteinExistence type="predicted"/>
<dbReference type="AlphaFoldDB" id="M7ZE63"/>
<organism evidence="2">
    <name type="scientific">Triticum urartu</name>
    <name type="common">Red wild einkorn</name>
    <name type="synonym">Crithodium urartu</name>
    <dbReference type="NCBI Taxonomy" id="4572"/>
    <lineage>
        <taxon>Eukaryota</taxon>
        <taxon>Viridiplantae</taxon>
        <taxon>Streptophyta</taxon>
        <taxon>Embryophyta</taxon>
        <taxon>Tracheophyta</taxon>
        <taxon>Spermatophyta</taxon>
        <taxon>Magnoliopsida</taxon>
        <taxon>Liliopsida</taxon>
        <taxon>Poales</taxon>
        <taxon>Poaceae</taxon>
        <taxon>BOP clade</taxon>
        <taxon>Pooideae</taxon>
        <taxon>Triticodae</taxon>
        <taxon>Triticeae</taxon>
        <taxon>Triticinae</taxon>
        <taxon>Triticum</taxon>
    </lineage>
</organism>
<dbReference type="OMA" id="FARFEVY"/>
<protein>
    <submittedName>
        <fullName evidence="2">BAHD acyltransferase DCR</fullName>
    </submittedName>
</protein>
<dbReference type="STRING" id="4572.M7ZE63"/>
<dbReference type="PANTHER" id="PTHR31896:SF64">
    <property type="entry name" value="TRICHOTHECENE 3-O-ACETYLTRANSFERASE"/>
    <property type="match status" value="1"/>
</dbReference>